<dbReference type="InterPro" id="IPR051589">
    <property type="entry name" value="Sialate-O-sulfotransferase"/>
</dbReference>
<dbReference type="Gene3D" id="3.40.50.300">
    <property type="entry name" value="P-loop containing nucleotide triphosphate hydrolases"/>
    <property type="match status" value="1"/>
</dbReference>
<dbReference type="EMBL" id="VIIS01001447">
    <property type="protein sequence ID" value="KAF0298087.1"/>
    <property type="molecule type" value="Genomic_DNA"/>
</dbReference>
<dbReference type="Proteomes" id="UP000440578">
    <property type="component" value="Unassembled WGS sequence"/>
</dbReference>
<comment type="caution">
    <text evidence="4">The sequence shown here is derived from an EMBL/GenBank/DDBJ whole genome shotgun (WGS) entry which is preliminary data.</text>
</comment>
<evidence type="ECO:0000256" key="1">
    <source>
        <dbReference type="ARBA" id="ARBA00010236"/>
    </source>
</evidence>
<dbReference type="OrthoDB" id="5985073at2759"/>
<evidence type="ECO:0000256" key="2">
    <source>
        <dbReference type="SAM" id="MobiDB-lite"/>
    </source>
</evidence>
<protein>
    <submittedName>
        <fullName evidence="4">WSC domain-containing protein 1</fullName>
    </submittedName>
</protein>
<feature type="domain" description="Sulfotransferase" evidence="3">
    <location>
        <begin position="192"/>
        <end position="290"/>
    </location>
</feature>
<evidence type="ECO:0000313" key="5">
    <source>
        <dbReference type="Proteomes" id="UP000440578"/>
    </source>
</evidence>
<reference evidence="4 5" key="1">
    <citation type="submission" date="2019-07" db="EMBL/GenBank/DDBJ databases">
        <title>Draft genome assembly of a fouling barnacle, Amphibalanus amphitrite (Darwin, 1854): The first reference genome for Thecostraca.</title>
        <authorList>
            <person name="Kim W."/>
        </authorList>
    </citation>
    <scope>NUCLEOTIDE SEQUENCE [LARGE SCALE GENOMIC DNA]</scope>
    <source>
        <strain evidence="4">SNU_AA5</strain>
        <tissue evidence="4">Soma without cirri and trophi</tissue>
    </source>
</reference>
<evidence type="ECO:0000259" key="3">
    <source>
        <dbReference type="Pfam" id="PF00685"/>
    </source>
</evidence>
<dbReference type="PANTHER" id="PTHR45964">
    <property type="entry name" value="WSCD FAMILY MEMBER CG9164"/>
    <property type="match status" value="1"/>
</dbReference>
<sequence length="371" mass="42176">MAGGWKRYVTRSLAAVAFVTTSALLLCSNGRLRLTYRLFSRPGSHRSDIHGQKHSNTRLLPTNQTVGVDGDEFVRRLIDKSQKTFSPWKYSLACSKYKTGMARYRSLPLMALASFPGSGNTWARYLIEGATGVFTGSVYNDRGLADNGFYGETVSESSGRTLLQKTHGYTLLTEPTPSWSSRRRMVERHGRRAVVLIRNPYEALISLRNFAAGHLGYAADKHFLGETWSSWVTLKANHWRDFYMDWLNMTSLAHVIHFENLRHDPVSEMRRLLRFVGIPENKGRLNCIEKYPEGRFRRTSSGRQIFHHRDVFSAEHRALLDSAIETVRTALESGDHPPLPLARYKYYRPVQSRDGPGTFSGVSNTRRRGTG</sequence>
<dbReference type="SUPFAM" id="SSF52540">
    <property type="entry name" value="P-loop containing nucleoside triphosphate hydrolases"/>
    <property type="match status" value="1"/>
</dbReference>
<keyword evidence="5" id="KW-1185">Reference proteome</keyword>
<dbReference type="InterPro" id="IPR000863">
    <property type="entry name" value="Sulfotransferase_dom"/>
</dbReference>
<organism evidence="4 5">
    <name type="scientific">Amphibalanus amphitrite</name>
    <name type="common">Striped barnacle</name>
    <name type="synonym">Balanus amphitrite</name>
    <dbReference type="NCBI Taxonomy" id="1232801"/>
    <lineage>
        <taxon>Eukaryota</taxon>
        <taxon>Metazoa</taxon>
        <taxon>Ecdysozoa</taxon>
        <taxon>Arthropoda</taxon>
        <taxon>Crustacea</taxon>
        <taxon>Multicrustacea</taxon>
        <taxon>Cirripedia</taxon>
        <taxon>Thoracica</taxon>
        <taxon>Thoracicalcarea</taxon>
        <taxon>Balanomorpha</taxon>
        <taxon>Balanoidea</taxon>
        <taxon>Balanidae</taxon>
        <taxon>Amphibalaninae</taxon>
        <taxon>Amphibalanus</taxon>
    </lineage>
</organism>
<feature type="region of interest" description="Disordered" evidence="2">
    <location>
        <begin position="352"/>
        <end position="371"/>
    </location>
</feature>
<proteinExistence type="inferred from homology"/>
<dbReference type="PANTHER" id="PTHR45964:SF5">
    <property type="entry name" value="WSCD FAMILY MEMBER CG9164"/>
    <property type="match status" value="1"/>
</dbReference>
<dbReference type="InterPro" id="IPR027417">
    <property type="entry name" value="P-loop_NTPase"/>
</dbReference>
<name>A0A6A4VPI4_AMPAM</name>
<evidence type="ECO:0000313" key="4">
    <source>
        <dbReference type="EMBL" id="KAF0298087.1"/>
    </source>
</evidence>
<dbReference type="AlphaFoldDB" id="A0A6A4VPI4"/>
<dbReference type="Pfam" id="PF00685">
    <property type="entry name" value="Sulfotransfer_1"/>
    <property type="match status" value="1"/>
</dbReference>
<gene>
    <name evidence="4" type="primary">wscd1_1</name>
    <name evidence="4" type="ORF">FJT64_004585</name>
</gene>
<accession>A0A6A4VPI4</accession>
<comment type="similarity">
    <text evidence="1">Belongs to the WSCD family.</text>
</comment>
<dbReference type="GO" id="GO:0008146">
    <property type="term" value="F:sulfotransferase activity"/>
    <property type="evidence" value="ECO:0007669"/>
    <property type="project" value="InterPro"/>
</dbReference>